<dbReference type="PROSITE" id="PS51257">
    <property type="entry name" value="PROKAR_LIPOPROTEIN"/>
    <property type="match status" value="1"/>
</dbReference>
<keyword evidence="1" id="KW-0732">Signal</keyword>
<evidence type="ECO:0008006" key="4">
    <source>
        <dbReference type="Google" id="ProtNLM"/>
    </source>
</evidence>
<keyword evidence="3" id="KW-1185">Reference proteome</keyword>
<organism evidence="2 3">
    <name type="scientific">Tanticharoenia sakaeratensis NBRC 103193</name>
    <dbReference type="NCBI Taxonomy" id="1231623"/>
    <lineage>
        <taxon>Bacteria</taxon>
        <taxon>Pseudomonadati</taxon>
        <taxon>Pseudomonadota</taxon>
        <taxon>Alphaproteobacteria</taxon>
        <taxon>Acetobacterales</taxon>
        <taxon>Acetobacteraceae</taxon>
        <taxon>Tanticharoenia</taxon>
    </lineage>
</organism>
<evidence type="ECO:0000313" key="2">
    <source>
        <dbReference type="EMBL" id="GAN54172.1"/>
    </source>
</evidence>
<feature type="chain" id="PRO_5002308325" description="Lipoprotein" evidence="1">
    <location>
        <begin position="25"/>
        <end position="126"/>
    </location>
</feature>
<accession>A0A0D6MKK3</accession>
<comment type="caution">
    <text evidence="2">The sequence shown here is derived from an EMBL/GenBank/DDBJ whole genome shotgun (WGS) entry which is preliminary data.</text>
</comment>
<dbReference type="Proteomes" id="UP000032679">
    <property type="component" value="Unassembled WGS sequence"/>
</dbReference>
<feature type="signal peptide" evidence="1">
    <location>
        <begin position="1"/>
        <end position="24"/>
    </location>
</feature>
<evidence type="ECO:0000313" key="3">
    <source>
        <dbReference type="Proteomes" id="UP000032679"/>
    </source>
</evidence>
<dbReference type="EMBL" id="BALE01000017">
    <property type="protein sequence ID" value="GAN54172.1"/>
    <property type="molecule type" value="Genomic_DNA"/>
</dbReference>
<sequence>MKMLRIMGMTAVLASVGACGPVFAATITGQTSCADALRMQEQAGPQGEAELKQRIAVVLKTYAPEGLDGKGGMPSPQTTDVAMAYGKHWCQRHPDRTLADAARAAQRSQNKWMSLLQNARQSSDGH</sequence>
<dbReference type="STRING" id="1231623.Tasa_017_055"/>
<dbReference type="RefSeq" id="WP_048848716.1">
    <property type="nucleotide sequence ID" value="NZ_BALE01000017.1"/>
</dbReference>
<dbReference type="AlphaFoldDB" id="A0A0D6MKK3"/>
<reference evidence="2 3" key="1">
    <citation type="submission" date="2012-10" db="EMBL/GenBank/DDBJ databases">
        <title>Genome sequencing of Tanticharoenia sakaeratensis NBRC 103193.</title>
        <authorList>
            <person name="Azuma Y."/>
            <person name="Hadano H."/>
            <person name="Hirakawa H."/>
            <person name="Matsushita K."/>
        </authorList>
    </citation>
    <scope>NUCLEOTIDE SEQUENCE [LARGE SCALE GENOMIC DNA]</scope>
    <source>
        <strain evidence="2 3">NBRC 103193</strain>
    </source>
</reference>
<proteinExistence type="predicted"/>
<evidence type="ECO:0000256" key="1">
    <source>
        <dbReference type="SAM" id="SignalP"/>
    </source>
</evidence>
<protein>
    <recommendedName>
        <fullName evidence="4">Lipoprotein</fullName>
    </recommendedName>
</protein>
<name>A0A0D6MKK3_9PROT</name>
<gene>
    <name evidence="2" type="ORF">Tasa_017_055</name>
</gene>